<feature type="transmembrane region" description="Helical" evidence="1">
    <location>
        <begin position="41"/>
        <end position="64"/>
    </location>
</feature>
<dbReference type="InterPro" id="IPR023616">
    <property type="entry name" value="Cyt_c_oxase-like_su1_dom"/>
</dbReference>
<dbReference type="GO" id="GO:0009060">
    <property type="term" value="P:aerobic respiration"/>
    <property type="evidence" value="ECO:0007669"/>
    <property type="project" value="InterPro"/>
</dbReference>
<organism evidence="3">
    <name type="scientific">marine metagenome</name>
    <dbReference type="NCBI Taxonomy" id="408172"/>
    <lineage>
        <taxon>unclassified sequences</taxon>
        <taxon>metagenomes</taxon>
        <taxon>ecological metagenomes</taxon>
    </lineage>
</organism>
<sequence>DWFYRIMTLHGSGMVAAGLLASMGGFAAVLSKSVTLSPRILWTAFFIYFLGAGFVIISTIIGGFGAGWTVLHPLPYHSGGFWGLWAAIAMYLGYLFVAVGFLLYCLNLLYAVVVKYGGLGKALAWEYLFSGGRKGGDNLPRPVELLAAVVAIDGAITVVAGAILLIPLFANAAGLIEVVDALFAKNFLFLFGHTLVNLNIYLAAGLVYAILPVYTGREWKTAWPVALALNLVIILVLLPYFHHLYQDFSQGVFLHILGVIGSYGVAIPVFVVTIIGGLALVYRS</sequence>
<dbReference type="InterPro" id="IPR036927">
    <property type="entry name" value="Cyt_c_oxase-like_su1_sf"/>
</dbReference>
<keyword evidence="1" id="KW-1133">Transmembrane helix</keyword>
<dbReference type="InterPro" id="IPR000883">
    <property type="entry name" value="Cyt_C_Oxase_1"/>
</dbReference>
<dbReference type="GO" id="GO:0020037">
    <property type="term" value="F:heme binding"/>
    <property type="evidence" value="ECO:0007669"/>
    <property type="project" value="InterPro"/>
</dbReference>
<feature type="transmembrane region" description="Helical" evidence="1">
    <location>
        <begin position="143"/>
        <end position="170"/>
    </location>
</feature>
<gene>
    <name evidence="3" type="ORF">METZ01_LOCUS400376</name>
</gene>
<evidence type="ECO:0000259" key="2">
    <source>
        <dbReference type="PROSITE" id="PS50855"/>
    </source>
</evidence>
<feature type="transmembrane region" description="Helical" evidence="1">
    <location>
        <begin position="190"/>
        <end position="211"/>
    </location>
</feature>
<name>A0A382VLX6_9ZZZZ</name>
<feature type="transmembrane region" description="Helical" evidence="1">
    <location>
        <begin position="84"/>
        <end position="113"/>
    </location>
</feature>
<dbReference type="EMBL" id="UINC01153036">
    <property type="protein sequence ID" value="SVD47522.1"/>
    <property type="molecule type" value="Genomic_DNA"/>
</dbReference>
<dbReference type="AlphaFoldDB" id="A0A382VLX6"/>
<evidence type="ECO:0000256" key="1">
    <source>
        <dbReference type="SAM" id="Phobius"/>
    </source>
</evidence>
<feature type="transmembrane region" description="Helical" evidence="1">
    <location>
        <begin position="223"/>
        <end position="241"/>
    </location>
</feature>
<feature type="non-terminal residue" evidence="3">
    <location>
        <position position="1"/>
    </location>
</feature>
<evidence type="ECO:0000313" key="3">
    <source>
        <dbReference type="EMBL" id="SVD47522.1"/>
    </source>
</evidence>
<accession>A0A382VLX6</accession>
<keyword evidence="1" id="KW-0472">Membrane</keyword>
<protein>
    <recommendedName>
        <fullName evidence="2">Cytochrome oxidase subunit I profile domain-containing protein</fullName>
    </recommendedName>
</protein>
<dbReference type="Pfam" id="PF00115">
    <property type="entry name" value="COX1"/>
    <property type="match status" value="1"/>
</dbReference>
<dbReference type="GO" id="GO:0016020">
    <property type="term" value="C:membrane"/>
    <property type="evidence" value="ECO:0007669"/>
    <property type="project" value="InterPro"/>
</dbReference>
<reference evidence="3" key="1">
    <citation type="submission" date="2018-05" db="EMBL/GenBank/DDBJ databases">
        <authorList>
            <person name="Lanie J.A."/>
            <person name="Ng W.-L."/>
            <person name="Kazmierczak K.M."/>
            <person name="Andrzejewski T.M."/>
            <person name="Davidsen T.M."/>
            <person name="Wayne K.J."/>
            <person name="Tettelin H."/>
            <person name="Glass J.I."/>
            <person name="Rusch D."/>
            <person name="Podicherti R."/>
            <person name="Tsui H.-C.T."/>
            <person name="Winkler M.E."/>
        </authorList>
    </citation>
    <scope>NUCLEOTIDE SEQUENCE</scope>
</reference>
<feature type="non-terminal residue" evidence="3">
    <location>
        <position position="284"/>
    </location>
</feature>
<feature type="transmembrane region" description="Helical" evidence="1">
    <location>
        <begin position="253"/>
        <end position="282"/>
    </location>
</feature>
<proteinExistence type="predicted"/>
<dbReference type="SUPFAM" id="SSF81442">
    <property type="entry name" value="Cytochrome c oxidase subunit I-like"/>
    <property type="match status" value="1"/>
</dbReference>
<feature type="transmembrane region" description="Helical" evidence="1">
    <location>
        <begin position="6"/>
        <end position="29"/>
    </location>
</feature>
<dbReference type="GO" id="GO:0004129">
    <property type="term" value="F:cytochrome-c oxidase activity"/>
    <property type="evidence" value="ECO:0007669"/>
    <property type="project" value="InterPro"/>
</dbReference>
<dbReference type="PROSITE" id="PS50855">
    <property type="entry name" value="COX1"/>
    <property type="match status" value="1"/>
</dbReference>
<feature type="domain" description="Cytochrome oxidase subunit I profile" evidence="2">
    <location>
        <begin position="1"/>
        <end position="245"/>
    </location>
</feature>
<keyword evidence="1" id="KW-0812">Transmembrane</keyword>
<dbReference type="Gene3D" id="1.20.210.10">
    <property type="entry name" value="Cytochrome c oxidase-like, subunit I domain"/>
    <property type="match status" value="1"/>
</dbReference>